<evidence type="ECO:0000256" key="3">
    <source>
        <dbReference type="ARBA" id="ARBA00023004"/>
    </source>
</evidence>
<dbReference type="Pfam" id="PF01491">
    <property type="entry name" value="Frataxin_Cyay"/>
    <property type="match status" value="1"/>
</dbReference>
<protein>
    <recommendedName>
        <fullName evidence="6">Iron donor protein CyaY</fullName>
    </recommendedName>
</protein>
<dbReference type="InterPro" id="IPR002908">
    <property type="entry name" value="Frataxin/CyaY"/>
</dbReference>
<dbReference type="InterPro" id="IPR020895">
    <property type="entry name" value="Frataxin_CS"/>
</dbReference>
<evidence type="ECO:0000256" key="1">
    <source>
        <dbReference type="ARBA" id="ARBA00008183"/>
    </source>
</evidence>
<dbReference type="GO" id="GO:0008199">
    <property type="term" value="F:ferric iron binding"/>
    <property type="evidence" value="ECO:0007669"/>
    <property type="project" value="InterPro"/>
</dbReference>
<dbReference type="AlphaFoldDB" id="A0AAD8LJE5"/>
<proteinExistence type="inferred from homology"/>
<name>A0AAD8LJE5_BABGI</name>
<dbReference type="EMBL" id="JAVEPI010000005">
    <property type="protein sequence ID" value="KAK1441924.1"/>
    <property type="molecule type" value="Genomic_DNA"/>
</dbReference>
<gene>
    <name evidence="4" type="ORF">BgAZ_502560</name>
</gene>
<evidence type="ECO:0008006" key="6">
    <source>
        <dbReference type="Google" id="ProtNLM"/>
    </source>
</evidence>
<dbReference type="InterPro" id="IPR036524">
    <property type="entry name" value="Frataxin/CyaY_sf"/>
</dbReference>
<dbReference type="PROSITE" id="PS01344">
    <property type="entry name" value="FRATAXIN_1"/>
    <property type="match status" value="1"/>
</dbReference>
<dbReference type="GO" id="GO:0005737">
    <property type="term" value="C:cytoplasm"/>
    <property type="evidence" value="ECO:0007669"/>
    <property type="project" value="UniProtKB-ARBA"/>
</dbReference>
<evidence type="ECO:0000313" key="5">
    <source>
        <dbReference type="Proteomes" id="UP001230268"/>
    </source>
</evidence>
<keyword evidence="2" id="KW-0410">Iron transport</keyword>
<dbReference type="GO" id="GO:0016226">
    <property type="term" value="P:iron-sulfur cluster assembly"/>
    <property type="evidence" value="ECO:0007669"/>
    <property type="project" value="InterPro"/>
</dbReference>
<dbReference type="GO" id="GO:0006826">
    <property type="term" value="P:iron ion transport"/>
    <property type="evidence" value="ECO:0007669"/>
    <property type="project" value="UniProtKB-KW"/>
</dbReference>
<dbReference type="SMART" id="SM01219">
    <property type="entry name" value="Frataxin_Cyay"/>
    <property type="match status" value="1"/>
</dbReference>
<keyword evidence="2" id="KW-0813">Transport</keyword>
<reference evidence="4" key="1">
    <citation type="submission" date="2023-08" db="EMBL/GenBank/DDBJ databases">
        <title>Draft sequence of the Babesia gibsoni genome.</title>
        <authorList>
            <person name="Yamagishi J.Y."/>
            <person name="Xuan X.X."/>
        </authorList>
    </citation>
    <scope>NUCLEOTIDE SEQUENCE</scope>
    <source>
        <strain evidence="4">Azabu</strain>
    </source>
</reference>
<dbReference type="PROSITE" id="PS50810">
    <property type="entry name" value="FRATAXIN_2"/>
    <property type="match status" value="1"/>
</dbReference>
<sequence>MLRLFRRLYGSSNLYKFNEAAMNQLQAVHDLLERVDEIASLSFDGSVLSAEIDNRHYIVINKHEASQQIWYSSFSGVDYFSKVDGKWLSNRSGRELNSVVSADLFKATGQRIEMGDQAD</sequence>
<comment type="similarity">
    <text evidence="1">Belongs to the frataxin family.</text>
</comment>
<comment type="caution">
    <text evidence="4">The sequence shown here is derived from an EMBL/GenBank/DDBJ whole genome shotgun (WGS) entry which is preliminary data.</text>
</comment>
<dbReference type="SUPFAM" id="SSF55387">
    <property type="entry name" value="Frataxin/Nqo15-like"/>
    <property type="match status" value="1"/>
</dbReference>
<organism evidence="4 5">
    <name type="scientific">Babesia gibsoni</name>
    <dbReference type="NCBI Taxonomy" id="33632"/>
    <lineage>
        <taxon>Eukaryota</taxon>
        <taxon>Sar</taxon>
        <taxon>Alveolata</taxon>
        <taxon>Apicomplexa</taxon>
        <taxon>Aconoidasida</taxon>
        <taxon>Piroplasmida</taxon>
        <taxon>Babesiidae</taxon>
        <taxon>Babesia</taxon>
    </lineage>
</organism>
<keyword evidence="5" id="KW-1185">Reference proteome</keyword>
<keyword evidence="3" id="KW-0408">Iron</keyword>
<accession>A0AAD8LJE5</accession>
<evidence type="ECO:0000313" key="4">
    <source>
        <dbReference type="EMBL" id="KAK1441924.1"/>
    </source>
</evidence>
<evidence type="ECO:0000256" key="2">
    <source>
        <dbReference type="ARBA" id="ARBA00022496"/>
    </source>
</evidence>
<dbReference type="Proteomes" id="UP001230268">
    <property type="component" value="Unassembled WGS sequence"/>
</dbReference>
<dbReference type="Gene3D" id="3.30.920.10">
    <property type="entry name" value="Frataxin/CyaY"/>
    <property type="match status" value="1"/>
</dbReference>
<dbReference type="NCBIfam" id="TIGR03421">
    <property type="entry name" value="FeS_CyaY"/>
    <property type="match status" value="1"/>
</dbReference>
<keyword evidence="2" id="KW-0406">Ion transport</keyword>